<feature type="compositionally biased region" description="Polar residues" evidence="10">
    <location>
        <begin position="505"/>
        <end position="519"/>
    </location>
</feature>
<feature type="region of interest" description="Disordered" evidence="10">
    <location>
        <begin position="283"/>
        <end position="352"/>
    </location>
</feature>
<evidence type="ECO:0000256" key="2">
    <source>
        <dbReference type="ARBA" id="ARBA00022475"/>
    </source>
</evidence>
<keyword evidence="9" id="KW-0325">Glycoprotein</keyword>
<feature type="compositionally biased region" description="Acidic residues" evidence="10">
    <location>
        <begin position="472"/>
        <end position="481"/>
    </location>
</feature>
<dbReference type="InterPro" id="IPR001507">
    <property type="entry name" value="ZP_dom"/>
</dbReference>
<keyword evidence="8" id="KW-1015">Disulfide bond</keyword>
<accession>A0A3S1AAY7</accession>
<dbReference type="Pfam" id="PF23344">
    <property type="entry name" value="ZP-N"/>
    <property type="match status" value="1"/>
</dbReference>
<sequence length="938" mass="101707">MQPASAGPLLPIFRFCQDEKEGIAEDCRIKFKRKNRRKCTSRKMKVPAGNGQGGADAGSSRLVMWAQQTFGAVTSYSEVDGRAIQFYVGRDSSAESSCDVTSLSTSQRAFTHREVPVPLRGCHSEDLGKIINTRSFIIEMLDQPPPSPGIDGLDMDIEAYDGPSLGARYEGPQQAMVAGGGPLLRELALRNRDGAGKEVDFDLVIKTPERLKWKLHSRSISRRIGIVSNSQHVKTNGIKISEMVFREEVIPGSGADLVKWTNNFVSTTWLYVGVRGANTFKLRVPPKDHKMGRSSNTGAQSTAPFPGMKDIGQSDAAETNGEGERQASTGDVTPRSGVWGAGDKVGRSTWDDQGDGGQFASLGVVKTECVGKTMEVQLRKSFVETHGLDKGQMYLGSPECVSTSETETSVVFRAPFSQCGMTTSEMSGKNAHLYKSRLVIKTPPGLRSQLLMEEVGSGYMKDGDQGAHGADPELDSEDDIAEPGSGLQDRDFGGMYDDEDFGSPDNLQDSGRSPDQNDNITFDVQCVEEYDPTKLRKHFKDYIKEAKGTVAKSPQASPNGPQVSMIVSNNPWIDKAFTSLPVEVKPDEQLYIKASLTNKDATLLVDSCWFSSSVSPYNRSALPSFFIQQGCNFDIKGMQWQDDPSGDNMNLRKSQFHFNALMLQRLGVDERSPPVYLHCKYRDCQRTDRLQAAQCPVLPNDRCKLYENPSSRMAHETSYYGPLTIGPFVAKALETGTSISTGSPSSNGFKNWFNSGAASKAEMGKSNGLGPIFLGSPKRDPAVVGTAVGSIPGDARDGRQAVVPPQQLIIVEGLDPFLAVGIAFATFVLGIILVASIWCIHTRTGDHHASSSSSSTSSSSPARSSSSSPPLLRCWCKCMMVYSLHEGGGLSNQSKIGCPCECGGKRRPHPKLLFSDDCLTCEGQGQGDRGCVDVLRSG</sequence>
<evidence type="ECO:0000256" key="7">
    <source>
        <dbReference type="ARBA" id="ARBA00023136"/>
    </source>
</evidence>
<evidence type="ECO:0000256" key="6">
    <source>
        <dbReference type="ARBA" id="ARBA00022989"/>
    </source>
</evidence>
<keyword evidence="6 11" id="KW-1133">Transmembrane helix</keyword>
<name>A0A3S1AAY7_ELYCH</name>
<reference evidence="13 14" key="1">
    <citation type="submission" date="2019-01" db="EMBL/GenBank/DDBJ databases">
        <title>A draft genome assembly of the solar-powered sea slug Elysia chlorotica.</title>
        <authorList>
            <person name="Cai H."/>
            <person name="Li Q."/>
            <person name="Fang X."/>
            <person name="Li J."/>
            <person name="Curtis N.E."/>
            <person name="Altenburger A."/>
            <person name="Shibata T."/>
            <person name="Feng M."/>
            <person name="Maeda T."/>
            <person name="Schwartz J.A."/>
            <person name="Shigenobu S."/>
            <person name="Lundholm N."/>
            <person name="Nishiyama T."/>
            <person name="Yang H."/>
            <person name="Hasebe M."/>
            <person name="Li S."/>
            <person name="Pierce S.K."/>
            <person name="Wang J."/>
        </authorList>
    </citation>
    <scope>NUCLEOTIDE SEQUENCE [LARGE SCALE GENOMIC DNA]</scope>
    <source>
        <strain evidence="13">EC2010</strain>
        <tissue evidence="13">Whole organism of an adult</tissue>
    </source>
</reference>
<comment type="subcellular location">
    <subcellularLocation>
        <location evidence="1">Cell membrane</location>
        <topology evidence="1">Single-pass type I membrane protein</topology>
    </subcellularLocation>
</comment>
<dbReference type="Gene3D" id="2.60.40.4100">
    <property type="entry name" value="Zona pellucida, ZP-C domain"/>
    <property type="match status" value="1"/>
</dbReference>
<keyword evidence="4 11" id="KW-0812">Transmembrane</keyword>
<evidence type="ECO:0000259" key="12">
    <source>
        <dbReference type="PROSITE" id="PS51034"/>
    </source>
</evidence>
<dbReference type="OrthoDB" id="6420824at2759"/>
<dbReference type="Gene3D" id="2.60.40.3210">
    <property type="entry name" value="Zona pellucida, ZP-N domain"/>
    <property type="match status" value="1"/>
</dbReference>
<evidence type="ECO:0000256" key="11">
    <source>
        <dbReference type="SAM" id="Phobius"/>
    </source>
</evidence>
<organism evidence="13 14">
    <name type="scientific">Elysia chlorotica</name>
    <name type="common">Eastern emerald elysia</name>
    <name type="synonym">Sea slug</name>
    <dbReference type="NCBI Taxonomy" id="188477"/>
    <lineage>
        <taxon>Eukaryota</taxon>
        <taxon>Metazoa</taxon>
        <taxon>Spiralia</taxon>
        <taxon>Lophotrochozoa</taxon>
        <taxon>Mollusca</taxon>
        <taxon>Gastropoda</taxon>
        <taxon>Heterobranchia</taxon>
        <taxon>Euthyneura</taxon>
        <taxon>Panpulmonata</taxon>
        <taxon>Sacoglossa</taxon>
        <taxon>Placobranchoidea</taxon>
        <taxon>Plakobranchidae</taxon>
        <taxon>Elysia</taxon>
    </lineage>
</organism>
<dbReference type="InterPro" id="IPR055356">
    <property type="entry name" value="ZP-N"/>
</dbReference>
<feature type="compositionally biased region" description="Low complexity" evidence="10">
    <location>
        <begin position="850"/>
        <end position="869"/>
    </location>
</feature>
<evidence type="ECO:0000256" key="3">
    <source>
        <dbReference type="ARBA" id="ARBA00022553"/>
    </source>
</evidence>
<protein>
    <recommendedName>
        <fullName evidence="12">ZP domain-containing protein</fullName>
    </recommendedName>
</protein>
<evidence type="ECO:0000313" key="13">
    <source>
        <dbReference type="EMBL" id="RUS87106.1"/>
    </source>
</evidence>
<feature type="domain" description="ZP" evidence="12">
    <location>
        <begin position="368"/>
        <end position="702"/>
    </location>
</feature>
<feature type="compositionally biased region" description="Polar residues" evidence="10">
    <location>
        <begin position="293"/>
        <end position="303"/>
    </location>
</feature>
<feature type="region of interest" description="Disordered" evidence="10">
    <location>
        <begin position="845"/>
        <end position="869"/>
    </location>
</feature>
<dbReference type="PANTHER" id="PTHR14002">
    <property type="entry name" value="ENDOGLIN/TGF-BETA RECEPTOR TYPE III"/>
    <property type="match status" value="1"/>
</dbReference>
<dbReference type="SMART" id="SM00241">
    <property type="entry name" value="ZP"/>
    <property type="match status" value="1"/>
</dbReference>
<dbReference type="STRING" id="188477.A0A3S1AAY7"/>
<dbReference type="AlphaFoldDB" id="A0A3S1AAY7"/>
<dbReference type="EMBL" id="RQTK01000119">
    <property type="protein sequence ID" value="RUS87106.1"/>
    <property type="molecule type" value="Genomic_DNA"/>
</dbReference>
<comment type="caution">
    <text evidence="13">The sequence shown here is derived from an EMBL/GenBank/DDBJ whole genome shotgun (WGS) entry which is preliminary data.</text>
</comment>
<keyword evidence="2" id="KW-1003">Cell membrane</keyword>
<evidence type="ECO:0000256" key="9">
    <source>
        <dbReference type="ARBA" id="ARBA00023180"/>
    </source>
</evidence>
<evidence type="ECO:0000256" key="10">
    <source>
        <dbReference type="SAM" id="MobiDB-lite"/>
    </source>
</evidence>
<dbReference type="InterPro" id="IPR055355">
    <property type="entry name" value="ZP-C"/>
</dbReference>
<feature type="transmembrane region" description="Helical" evidence="11">
    <location>
        <begin position="817"/>
        <end position="840"/>
    </location>
</feature>
<proteinExistence type="predicted"/>
<evidence type="ECO:0000256" key="1">
    <source>
        <dbReference type="ARBA" id="ARBA00004251"/>
    </source>
</evidence>
<keyword evidence="14" id="KW-1185">Reference proteome</keyword>
<feature type="region of interest" description="Disordered" evidence="10">
    <location>
        <begin position="458"/>
        <end position="519"/>
    </location>
</feature>
<keyword evidence="3" id="KW-0597">Phosphoprotein</keyword>
<gene>
    <name evidence="13" type="ORF">EGW08_005106</name>
</gene>
<evidence type="ECO:0000256" key="4">
    <source>
        <dbReference type="ARBA" id="ARBA00022692"/>
    </source>
</evidence>
<dbReference type="InterPro" id="IPR042235">
    <property type="entry name" value="ZP-C_dom"/>
</dbReference>
<evidence type="ECO:0000256" key="5">
    <source>
        <dbReference type="ARBA" id="ARBA00022729"/>
    </source>
</evidence>
<dbReference type="Pfam" id="PF26060">
    <property type="entry name" value="TGFBR3_N"/>
    <property type="match status" value="1"/>
</dbReference>
<evidence type="ECO:0000313" key="14">
    <source>
        <dbReference type="Proteomes" id="UP000271974"/>
    </source>
</evidence>
<dbReference type="InterPro" id="IPR058899">
    <property type="entry name" value="TGFBR3/Endoglin-like_N"/>
</dbReference>
<dbReference type="PROSITE" id="PS51034">
    <property type="entry name" value="ZP_2"/>
    <property type="match status" value="1"/>
</dbReference>
<dbReference type="Pfam" id="PF00100">
    <property type="entry name" value="Zona_pellucida"/>
    <property type="match status" value="1"/>
</dbReference>
<dbReference type="Proteomes" id="UP000271974">
    <property type="component" value="Unassembled WGS sequence"/>
</dbReference>
<keyword evidence="7 11" id="KW-0472">Membrane</keyword>
<dbReference type="PANTHER" id="PTHR14002:SF45">
    <property type="entry name" value="ZP DOMAIN-CONTAINING PROTEIN"/>
    <property type="match status" value="1"/>
</dbReference>
<evidence type="ECO:0000256" key="8">
    <source>
        <dbReference type="ARBA" id="ARBA00023157"/>
    </source>
</evidence>
<keyword evidence="5" id="KW-0732">Signal</keyword>